<evidence type="ECO:0000313" key="5">
    <source>
        <dbReference type="Proteomes" id="UP001177003"/>
    </source>
</evidence>
<dbReference type="InterPro" id="IPR053932">
    <property type="entry name" value="GeBP-like_DBD"/>
</dbReference>
<dbReference type="EMBL" id="OX465085">
    <property type="protein sequence ID" value="CAI9303641.1"/>
    <property type="molecule type" value="Genomic_DNA"/>
</dbReference>
<dbReference type="Pfam" id="PF04504">
    <property type="entry name" value="GeBP-like_DBD"/>
    <property type="match status" value="1"/>
</dbReference>
<evidence type="ECO:0000256" key="2">
    <source>
        <dbReference type="SAM" id="MobiDB-lite"/>
    </source>
</evidence>
<dbReference type="Proteomes" id="UP001177003">
    <property type="component" value="Chromosome 9"/>
</dbReference>
<keyword evidence="5" id="KW-1185">Reference proteome</keyword>
<evidence type="ECO:0000256" key="1">
    <source>
        <dbReference type="ARBA" id="ARBA00010820"/>
    </source>
</evidence>
<organism evidence="4 5">
    <name type="scientific">Lactuca saligna</name>
    <name type="common">Willowleaf lettuce</name>
    <dbReference type="NCBI Taxonomy" id="75948"/>
    <lineage>
        <taxon>Eukaryota</taxon>
        <taxon>Viridiplantae</taxon>
        <taxon>Streptophyta</taxon>
        <taxon>Embryophyta</taxon>
        <taxon>Tracheophyta</taxon>
        <taxon>Spermatophyta</taxon>
        <taxon>Magnoliopsida</taxon>
        <taxon>eudicotyledons</taxon>
        <taxon>Gunneridae</taxon>
        <taxon>Pentapetalae</taxon>
        <taxon>asterids</taxon>
        <taxon>campanulids</taxon>
        <taxon>Asterales</taxon>
        <taxon>Asteraceae</taxon>
        <taxon>Cichorioideae</taxon>
        <taxon>Cichorieae</taxon>
        <taxon>Lactucinae</taxon>
        <taxon>Lactuca</taxon>
    </lineage>
</organism>
<evidence type="ECO:0000313" key="4">
    <source>
        <dbReference type="EMBL" id="CAI9303641.1"/>
    </source>
</evidence>
<proteinExistence type="inferred from homology"/>
<reference evidence="4" key="1">
    <citation type="submission" date="2023-04" db="EMBL/GenBank/DDBJ databases">
        <authorList>
            <person name="Vijverberg K."/>
            <person name="Xiong W."/>
            <person name="Schranz E."/>
        </authorList>
    </citation>
    <scope>NUCLEOTIDE SEQUENCE</scope>
</reference>
<dbReference type="AlphaFoldDB" id="A0AA36ENA3"/>
<feature type="region of interest" description="Disordered" evidence="2">
    <location>
        <begin position="1"/>
        <end position="36"/>
    </location>
</feature>
<sequence length="121" mass="14201">MNKRNKPIFAGGSSKQWKDTSETEDTASSKPKEEEIEEIELGNIEIMQDILSYRNRKGVWPWESPHDLQTFCFPYIHVGIGNEGGWLKKIEEMKNKFNDDSAPMEHVDKKEFKLWKKIWGN</sequence>
<protein>
    <recommendedName>
        <fullName evidence="3">Glabrous enhancer-binding protein-like DBD domain-containing protein</fullName>
    </recommendedName>
</protein>
<name>A0AA36ENA3_LACSI</name>
<feature type="domain" description="Glabrous enhancer-binding protein-like DBD" evidence="3">
    <location>
        <begin position="43"/>
        <end position="120"/>
    </location>
</feature>
<comment type="similarity">
    <text evidence="1">Belongs to the GeBP family.</text>
</comment>
<accession>A0AA36ENA3</accession>
<evidence type="ECO:0000259" key="3">
    <source>
        <dbReference type="Pfam" id="PF04504"/>
    </source>
</evidence>
<gene>
    <name evidence="4" type="ORF">LSALG_LOCUS42063</name>
</gene>